<dbReference type="RefSeq" id="WP_087862488.1">
    <property type="nucleotide sequence ID" value="NZ_LT859958.1"/>
</dbReference>
<proteinExistence type="predicted"/>
<dbReference type="InterPro" id="IPR043166">
    <property type="entry name" value="LarA-like_C"/>
</dbReference>
<dbReference type="PANTHER" id="PTHR33171:SF17">
    <property type="entry name" value="LARA-LIKE N-TERMINAL DOMAIN-CONTAINING PROTEIN"/>
    <property type="match status" value="1"/>
</dbReference>
<name>A0A1Y6K4L1_9CHLR</name>
<dbReference type="InterPro" id="IPR018657">
    <property type="entry name" value="LarA-like_N"/>
</dbReference>
<dbReference type="InterPro" id="IPR048068">
    <property type="entry name" value="LarA-like"/>
</dbReference>
<evidence type="ECO:0000313" key="3">
    <source>
        <dbReference type="EMBL" id="SMX54662.1"/>
    </source>
</evidence>
<dbReference type="NCBIfam" id="NF033504">
    <property type="entry name" value="Ni_dep_LarA"/>
    <property type="match status" value="1"/>
</dbReference>
<dbReference type="EMBL" id="LT859958">
    <property type="protein sequence ID" value="SMX54662.1"/>
    <property type="molecule type" value="Genomic_DNA"/>
</dbReference>
<dbReference type="PANTHER" id="PTHR33171">
    <property type="entry name" value="LAR_N DOMAIN-CONTAINING PROTEIN"/>
    <property type="match status" value="1"/>
</dbReference>
<organism evidence="3 4">
    <name type="scientific">Candidatus Brevifilum fermentans</name>
    <dbReference type="NCBI Taxonomy" id="1986204"/>
    <lineage>
        <taxon>Bacteria</taxon>
        <taxon>Bacillati</taxon>
        <taxon>Chloroflexota</taxon>
        <taxon>Anaerolineae</taxon>
        <taxon>Anaerolineales</taxon>
        <taxon>Anaerolineaceae</taxon>
        <taxon>Candidatus Brevifilum</taxon>
    </lineage>
</organism>
<dbReference type="Pfam" id="PF21113">
    <property type="entry name" value="LarA_C"/>
    <property type="match status" value="1"/>
</dbReference>
<dbReference type="OrthoDB" id="9770545at2"/>
<dbReference type="Gene3D" id="3.40.50.11440">
    <property type="match status" value="1"/>
</dbReference>
<protein>
    <submittedName>
        <fullName evidence="3">Uncharacterized protein</fullName>
    </submittedName>
</protein>
<feature type="domain" description="Lactate racemase C-terminal" evidence="2">
    <location>
        <begin position="272"/>
        <end position="410"/>
    </location>
</feature>
<dbReference type="AlphaFoldDB" id="A0A1Y6K4L1"/>
<keyword evidence="4" id="KW-1185">Reference proteome</keyword>
<evidence type="ECO:0000259" key="1">
    <source>
        <dbReference type="Pfam" id="PF09861"/>
    </source>
</evidence>
<feature type="domain" description="LarA-like N-terminal" evidence="1">
    <location>
        <begin position="8"/>
        <end position="208"/>
    </location>
</feature>
<evidence type="ECO:0000313" key="4">
    <source>
        <dbReference type="Proteomes" id="UP000195514"/>
    </source>
</evidence>
<dbReference type="Pfam" id="PF09861">
    <property type="entry name" value="Lar_N"/>
    <property type="match status" value="1"/>
</dbReference>
<gene>
    <name evidence="3" type="ORF">CFX1CAM_1597</name>
</gene>
<dbReference type="Proteomes" id="UP000195514">
    <property type="component" value="Chromosome I"/>
</dbReference>
<dbReference type="KEGG" id="abat:CFX1CAM_1597"/>
<dbReference type="InterPro" id="IPR047926">
    <property type="entry name" value="Ni_dep_LarA"/>
</dbReference>
<dbReference type="Gene3D" id="3.90.226.30">
    <property type="match status" value="1"/>
</dbReference>
<reference evidence="4" key="1">
    <citation type="submission" date="2017-05" db="EMBL/GenBank/DDBJ databases">
        <authorList>
            <person name="Kirkegaard R."/>
            <person name="Mcilroy J S."/>
        </authorList>
    </citation>
    <scope>NUCLEOTIDE SEQUENCE [LARGE SCALE GENOMIC DNA]</scope>
</reference>
<evidence type="ECO:0000259" key="2">
    <source>
        <dbReference type="Pfam" id="PF21113"/>
    </source>
</evidence>
<dbReference type="InterPro" id="IPR048520">
    <property type="entry name" value="LarA_C"/>
</dbReference>
<dbReference type="GO" id="GO:0050043">
    <property type="term" value="F:lactate racemase activity"/>
    <property type="evidence" value="ECO:0007669"/>
    <property type="project" value="InterPro"/>
</dbReference>
<sequence>MASYTLPYGHEHISIEVPATWQVDLLEPQPGDPLPDPDRAIIEALHSPIGVIGWEQFLEAKSVGIAFNDKTRPVPKPNPIVHLLDHLESLGFTPDQITLFVGSGTHVPMTPDELPLILDQSIIDRYRVQVHDCDNAPMADLGQSAHGNPILINADFYNCDLKFSVGNIEPHHFMGFSGGVKTAAIGLAGRATIDANHAGLTHPHARTGEYNLNPLRQEIEEIGRKADVHFSLGTVLDEDKRVLKVFFGSPLAVMDAAIPFVRQSFGVEVPAPYDLVIASPGGAPKDINLYQSQKGLTHAARITRDGGWVFLLAACPEGSGSASYEDYILNADSHSAVIDHFESGFFQVGPHKALQIAREAVRINIVLISDIPPKTVKTWKLTPSKPELINDLISWISNQIPADARVAILPAATRTMTEVKK</sequence>
<accession>A0A1Y6K4L1</accession>